<comment type="similarity">
    <text evidence="1">Belongs to the STIG1 family.</text>
</comment>
<dbReference type="AlphaFoldDB" id="A0ABC8LIT8"/>
<organism evidence="4 5">
    <name type="scientific">Eruca vesicaria subsp. sativa</name>
    <name type="common">Garden rocket</name>
    <name type="synonym">Eruca sativa</name>
    <dbReference type="NCBI Taxonomy" id="29727"/>
    <lineage>
        <taxon>Eukaryota</taxon>
        <taxon>Viridiplantae</taxon>
        <taxon>Streptophyta</taxon>
        <taxon>Embryophyta</taxon>
        <taxon>Tracheophyta</taxon>
        <taxon>Spermatophyta</taxon>
        <taxon>Magnoliopsida</taxon>
        <taxon>eudicotyledons</taxon>
        <taxon>Gunneridae</taxon>
        <taxon>Pentapetalae</taxon>
        <taxon>rosids</taxon>
        <taxon>malvids</taxon>
        <taxon>Brassicales</taxon>
        <taxon>Brassicaceae</taxon>
        <taxon>Brassiceae</taxon>
        <taxon>Eruca</taxon>
    </lineage>
</organism>
<dbReference type="EMBL" id="CAKOAT010595153">
    <property type="protein sequence ID" value="CAH8383591.1"/>
    <property type="molecule type" value="Genomic_DNA"/>
</dbReference>
<evidence type="ECO:0000256" key="3">
    <source>
        <dbReference type="SAM" id="SignalP"/>
    </source>
</evidence>
<dbReference type="Proteomes" id="UP001642260">
    <property type="component" value="Unassembled WGS sequence"/>
</dbReference>
<protein>
    <submittedName>
        <fullName evidence="4">Uncharacterized protein</fullName>
    </submittedName>
</protein>
<dbReference type="PANTHER" id="PTHR33227">
    <property type="entry name" value="STIGMA-SPECIFIC STIG1-LIKE PROTEIN 3"/>
    <property type="match status" value="1"/>
</dbReference>
<comment type="caution">
    <text evidence="4">The sequence shown here is derived from an EMBL/GenBank/DDBJ whole genome shotgun (WGS) entry which is preliminary data.</text>
</comment>
<name>A0ABC8LIT8_ERUVS</name>
<evidence type="ECO:0000313" key="5">
    <source>
        <dbReference type="Proteomes" id="UP001642260"/>
    </source>
</evidence>
<evidence type="ECO:0000256" key="2">
    <source>
        <dbReference type="ARBA" id="ARBA00022729"/>
    </source>
</evidence>
<keyword evidence="5" id="KW-1185">Reference proteome</keyword>
<reference evidence="4 5" key="1">
    <citation type="submission" date="2022-03" db="EMBL/GenBank/DDBJ databases">
        <authorList>
            <person name="Macdonald S."/>
            <person name="Ahmed S."/>
            <person name="Newling K."/>
        </authorList>
    </citation>
    <scope>NUCLEOTIDE SEQUENCE [LARGE SCALE GENOMIC DNA]</scope>
</reference>
<gene>
    <name evidence="4" type="ORF">ERUC_LOCUS36074</name>
</gene>
<dbReference type="Pfam" id="PF04885">
    <property type="entry name" value="Stig1"/>
    <property type="match status" value="1"/>
</dbReference>
<feature type="signal peptide" evidence="3">
    <location>
        <begin position="1"/>
        <end position="20"/>
    </location>
</feature>
<sequence>MAQLMKLLVTIALTFTITTATVTTTTTKTNPTTETFALKDPFKDLTSLKIRPSRFLAQTDGKGQGPKAQNPNAANTCKRDSEICSSTGAKSTLTCCNKKCMDLSTDNQNCGACKNKCPYGTTCCGGKCVSLNYDNDHCGWCNHRCKRNTHCFLGLCDYA</sequence>
<feature type="chain" id="PRO_5044781063" evidence="3">
    <location>
        <begin position="21"/>
        <end position="159"/>
    </location>
</feature>
<evidence type="ECO:0000313" key="4">
    <source>
        <dbReference type="EMBL" id="CAH8383591.1"/>
    </source>
</evidence>
<dbReference type="InterPro" id="IPR006969">
    <property type="entry name" value="Stig-like"/>
</dbReference>
<evidence type="ECO:0000256" key="1">
    <source>
        <dbReference type="ARBA" id="ARBA00006010"/>
    </source>
</evidence>
<keyword evidence="2 3" id="KW-0732">Signal</keyword>
<proteinExistence type="inferred from homology"/>
<dbReference type="PANTHER" id="PTHR33227:SF33">
    <property type="entry name" value="STIGMA-SPECIFIC STIG1-LIKE PROTEIN 1"/>
    <property type="match status" value="1"/>
</dbReference>
<accession>A0ABC8LIT8</accession>